<accession>A0A7Z0TU87</accession>
<sequence length="99" mass="10437">MSPKHRSDSAFNPDQPQQPDNVAVNDRIAARGADYERDDNDSAEGNDAALIAGPSFVRRVNADGTVEAVPAPVDTGEEQGEDESARAGKAAAPAPEHQR</sequence>
<keyword evidence="3" id="KW-1185">Reference proteome</keyword>
<evidence type="ECO:0000313" key="3">
    <source>
        <dbReference type="Proteomes" id="UP000589896"/>
    </source>
</evidence>
<dbReference type="EMBL" id="JACCJZ010000014">
    <property type="protein sequence ID" value="NYZ62601.1"/>
    <property type="molecule type" value="Genomic_DNA"/>
</dbReference>
<evidence type="ECO:0000256" key="1">
    <source>
        <dbReference type="SAM" id="MobiDB-lite"/>
    </source>
</evidence>
<name>A0A7Z0TU87_9GAMM</name>
<dbReference type="Proteomes" id="UP000589896">
    <property type="component" value="Unassembled WGS sequence"/>
</dbReference>
<dbReference type="AlphaFoldDB" id="A0A7Z0TU87"/>
<reference evidence="2 3" key="1">
    <citation type="submission" date="2020-07" db="EMBL/GenBank/DDBJ databases">
        <title>isolation of Luteimonas sp. SJ-16.</title>
        <authorList>
            <person name="Huang X.-X."/>
            <person name="Xu L."/>
            <person name="Sun J.-Q."/>
        </authorList>
    </citation>
    <scope>NUCLEOTIDE SEQUENCE [LARGE SCALE GENOMIC DNA]</scope>
    <source>
        <strain evidence="2 3">SJ-16</strain>
    </source>
</reference>
<organism evidence="2 3">
    <name type="scientific">Luteimonas deserti</name>
    <dbReference type="NCBI Taxonomy" id="2752306"/>
    <lineage>
        <taxon>Bacteria</taxon>
        <taxon>Pseudomonadati</taxon>
        <taxon>Pseudomonadota</taxon>
        <taxon>Gammaproteobacteria</taxon>
        <taxon>Lysobacterales</taxon>
        <taxon>Lysobacteraceae</taxon>
        <taxon>Luteimonas</taxon>
    </lineage>
</organism>
<gene>
    <name evidence="2" type="ORF">H0E82_07455</name>
</gene>
<proteinExistence type="predicted"/>
<dbReference type="RefSeq" id="WP_180544836.1">
    <property type="nucleotide sequence ID" value="NZ_JACCJZ010000014.1"/>
</dbReference>
<protein>
    <submittedName>
        <fullName evidence="2">Uncharacterized protein</fullName>
    </submittedName>
</protein>
<evidence type="ECO:0000313" key="2">
    <source>
        <dbReference type="EMBL" id="NYZ62601.1"/>
    </source>
</evidence>
<feature type="region of interest" description="Disordered" evidence="1">
    <location>
        <begin position="1"/>
        <end position="99"/>
    </location>
</feature>
<feature type="compositionally biased region" description="Low complexity" evidence="1">
    <location>
        <begin position="87"/>
        <end position="99"/>
    </location>
</feature>
<comment type="caution">
    <text evidence="2">The sequence shown here is derived from an EMBL/GenBank/DDBJ whole genome shotgun (WGS) entry which is preliminary data.</text>
</comment>
<feature type="compositionally biased region" description="Polar residues" evidence="1">
    <location>
        <begin position="9"/>
        <end position="20"/>
    </location>
</feature>